<evidence type="ECO:0000256" key="5">
    <source>
        <dbReference type="SAM" id="MobiDB-lite"/>
    </source>
</evidence>
<organism evidence="7 8">
    <name type="scientific">Meyerozyma guilliermondii (strain ATCC 6260 / CBS 566 / DSM 6381 / JCM 1539 / NBRC 10279 / NRRL Y-324)</name>
    <name type="common">Yeast</name>
    <name type="synonym">Candida guilliermondii</name>
    <dbReference type="NCBI Taxonomy" id="294746"/>
    <lineage>
        <taxon>Eukaryota</taxon>
        <taxon>Fungi</taxon>
        <taxon>Dikarya</taxon>
        <taxon>Ascomycota</taxon>
        <taxon>Saccharomycotina</taxon>
        <taxon>Pichiomycetes</taxon>
        <taxon>Debaryomycetaceae</taxon>
        <taxon>Meyerozyma</taxon>
    </lineage>
</organism>
<dbReference type="AlphaFoldDB" id="A5DLQ8"/>
<dbReference type="OrthoDB" id="272778at2759"/>
<dbReference type="RefSeq" id="XP_001483480.2">
    <property type="nucleotide sequence ID" value="XM_001483430.1"/>
</dbReference>
<evidence type="ECO:0000313" key="7">
    <source>
        <dbReference type="EMBL" id="EDK40111.2"/>
    </source>
</evidence>
<reference evidence="7 8" key="1">
    <citation type="journal article" date="2009" name="Nature">
        <title>Evolution of pathogenicity and sexual reproduction in eight Candida genomes.</title>
        <authorList>
            <person name="Butler G."/>
            <person name="Rasmussen M.D."/>
            <person name="Lin M.F."/>
            <person name="Santos M.A."/>
            <person name="Sakthikumar S."/>
            <person name="Munro C.A."/>
            <person name="Rheinbay E."/>
            <person name="Grabherr M."/>
            <person name="Forche A."/>
            <person name="Reedy J.L."/>
            <person name="Agrafioti I."/>
            <person name="Arnaud M.B."/>
            <person name="Bates S."/>
            <person name="Brown A.J."/>
            <person name="Brunke S."/>
            <person name="Costanzo M.C."/>
            <person name="Fitzpatrick D.A."/>
            <person name="de Groot P.W."/>
            <person name="Harris D."/>
            <person name="Hoyer L.L."/>
            <person name="Hube B."/>
            <person name="Klis F.M."/>
            <person name="Kodira C."/>
            <person name="Lennard N."/>
            <person name="Logue M.E."/>
            <person name="Martin R."/>
            <person name="Neiman A.M."/>
            <person name="Nikolaou E."/>
            <person name="Quail M.A."/>
            <person name="Quinn J."/>
            <person name="Santos M.C."/>
            <person name="Schmitzberger F.F."/>
            <person name="Sherlock G."/>
            <person name="Shah P."/>
            <person name="Silverstein K.A."/>
            <person name="Skrzypek M.S."/>
            <person name="Soll D."/>
            <person name="Staggs R."/>
            <person name="Stansfield I."/>
            <person name="Stumpf M.P."/>
            <person name="Sudbery P.E."/>
            <person name="Srikantha T."/>
            <person name="Zeng Q."/>
            <person name="Berman J."/>
            <person name="Berriman M."/>
            <person name="Heitman J."/>
            <person name="Gow N.A."/>
            <person name="Lorenz M.C."/>
            <person name="Birren B.W."/>
            <person name="Kellis M."/>
            <person name="Cuomo C.A."/>
        </authorList>
    </citation>
    <scope>NUCLEOTIDE SEQUENCE [LARGE SCALE GENOMIC DNA]</scope>
    <source>
        <strain evidence="8">ATCC 6260 / CBS 566 / DSM 6381 / JCM 1539 / NBRC 10279 / NRRL Y-324</strain>
    </source>
</reference>
<dbReference type="eggNOG" id="KOG4463">
    <property type="taxonomic scope" value="Eukaryota"/>
</dbReference>
<accession>A5DLQ8</accession>
<evidence type="ECO:0000256" key="3">
    <source>
        <dbReference type="ARBA" id="ARBA00022989"/>
    </source>
</evidence>
<keyword evidence="2 6" id="KW-0812">Transmembrane</keyword>
<feature type="region of interest" description="Disordered" evidence="5">
    <location>
        <begin position="223"/>
        <end position="243"/>
    </location>
</feature>
<dbReference type="STRING" id="294746.A5DLQ8"/>
<dbReference type="SUPFAM" id="SSF144091">
    <property type="entry name" value="Rhomboid-like"/>
    <property type="match status" value="1"/>
</dbReference>
<proteinExistence type="predicted"/>
<dbReference type="HOGENOM" id="CLU_057574_1_0_1"/>
<feature type="transmembrane region" description="Helical" evidence="6">
    <location>
        <begin position="100"/>
        <end position="133"/>
    </location>
</feature>
<keyword evidence="3 6" id="KW-1133">Transmembrane helix</keyword>
<dbReference type="OMA" id="PIKGFTN"/>
<keyword evidence="4 6" id="KW-0472">Membrane</keyword>
<dbReference type="KEGG" id="pgu:PGUG_04209"/>
<evidence type="ECO:0000256" key="4">
    <source>
        <dbReference type="ARBA" id="ARBA00023136"/>
    </source>
</evidence>
<dbReference type="FunCoup" id="A5DLQ8">
    <property type="interactions" value="20"/>
</dbReference>
<feature type="transmembrane region" description="Helical" evidence="6">
    <location>
        <begin position="153"/>
        <end position="172"/>
    </location>
</feature>
<evidence type="ECO:0000256" key="2">
    <source>
        <dbReference type="ARBA" id="ARBA00022692"/>
    </source>
</evidence>
<feature type="transmembrane region" description="Helical" evidence="6">
    <location>
        <begin position="68"/>
        <end position="88"/>
    </location>
</feature>
<name>A5DLQ8_PICGU</name>
<dbReference type="InterPro" id="IPR035952">
    <property type="entry name" value="Rhomboid-like_sf"/>
</dbReference>
<dbReference type="Proteomes" id="UP000001997">
    <property type="component" value="Unassembled WGS sequence"/>
</dbReference>
<dbReference type="VEuPathDB" id="FungiDB:PGUG_04209"/>
<sequence>MQCARVFIFMAQITPIRGFSNTPVSRSVCVLTTVISIAVAVLQYKHYFILAIDPFIVEYGQYWRVATYQFSVINESDFLLTVLLWFQFKTLERFFGSRKYLSVISLFLLYNGVLCFVVMSLGQLLVNFMMYFVSKLNLPLISSALSAKYQVTFLNRAIPGPLGVISSLYICYGKYIPVRYYFKIQLSAENREVESENSDHQENGVTLSAAEAAAAAAASRHDNGASSALSNPSPVSSVSPEPTPSAPGLFSELNLTNHFQIHAIYTLLLINNGIHSIIPCVVGIIVGKLFISDLLVGSNRWSIPLPIYYLISSPSKAWSRYTGLLQSRLGGYHPVRTEEEPEEVNDDVRSTEGAGIRAETPVRPLGSQFLDTFRT</sequence>
<dbReference type="GO" id="GO:0016020">
    <property type="term" value="C:membrane"/>
    <property type="evidence" value="ECO:0007669"/>
    <property type="project" value="UniProtKB-SubCell"/>
</dbReference>
<comment type="subcellular location">
    <subcellularLocation>
        <location evidence="1">Membrane</location>
        <topology evidence="1">Multi-pass membrane protein</topology>
    </subcellularLocation>
</comment>
<feature type="transmembrane region" description="Helical" evidence="6">
    <location>
        <begin position="27"/>
        <end position="48"/>
    </location>
</feature>
<dbReference type="EMBL" id="CH408159">
    <property type="protein sequence ID" value="EDK40111.2"/>
    <property type="molecule type" value="Genomic_DNA"/>
</dbReference>
<evidence type="ECO:0000313" key="8">
    <source>
        <dbReference type="Proteomes" id="UP000001997"/>
    </source>
</evidence>
<evidence type="ECO:0000256" key="1">
    <source>
        <dbReference type="ARBA" id="ARBA00004141"/>
    </source>
</evidence>
<keyword evidence="8" id="KW-1185">Reference proteome</keyword>
<evidence type="ECO:0000256" key="6">
    <source>
        <dbReference type="SAM" id="Phobius"/>
    </source>
</evidence>
<dbReference type="GeneID" id="5125130"/>
<feature type="compositionally biased region" description="Low complexity" evidence="5">
    <location>
        <begin position="225"/>
        <end position="240"/>
    </location>
</feature>
<dbReference type="InParanoid" id="A5DLQ8"/>
<gene>
    <name evidence="7" type="ORF">PGUG_04209</name>
</gene>
<protein>
    <submittedName>
        <fullName evidence="7">Uncharacterized protein</fullName>
    </submittedName>
</protein>